<evidence type="ECO:0000256" key="10">
    <source>
        <dbReference type="PIRNR" id="PIRNR015761"/>
    </source>
</evidence>
<comment type="function">
    <text evidence="10">Inner membrane component of the type II secretion system required for the energy-dependent secretion of extracellular factors such as proteases and toxins from the periplasm.</text>
</comment>
<proteinExistence type="inferred from homology"/>
<dbReference type="EMBL" id="CP061854">
    <property type="protein sequence ID" value="QOD56396.1"/>
    <property type="molecule type" value="Genomic_DNA"/>
</dbReference>
<keyword evidence="6" id="KW-0812">Transmembrane</keyword>
<accession>A0A1Q9H045</accession>
<feature type="coiled-coil region" evidence="11">
    <location>
        <begin position="299"/>
        <end position="326"/>
    </location>
</feature>
<dbReference type="InterPro" id="IPR024230">
    <property type="entry name" value="GspL_cyto_dom"/>
</dbReference>
<evidence type="ECO:0000256" key="7">
    <source>
        <dbReference type="ARBA" id="ARBA00022927"/>
    </source>
</evidence>
<dbReference type="AlphaFoldDB" id="A0A1Q9H045"/>
<dbReference type="SUPFAM" id="SSF53067">
    <property type="entry name" value="Actin-like ATPase domain"/>
    <property type="match status" value="2"/>
</dbReference>
<dbReference type="GO" id="GO:0015627">
    <property type="term" value="C:type II protein secretion system complex"/>
    <property type="evidence" value="ECO:0007669"/>
    <property type="project" value="InterPro"/>
</dbReference>
<dbReference type="InterPro" id="IPR025691">
    <property type="entry name" value="GspL_pp_dom"/>
</dbReference>
<evidence type="ECO:0000256" key="5">
    <source>
        <dbReference type="ARBA" id="ARBA00022519"/>
    </source>
</evidence>
<feature type="domain" description="GspL periplasmic" evidence="13">
    <location>
        <begin position="278"/>
        <end position="435"/>
    </location>
</feature>
<reference evidence="15 16" key="2">
    <citation type="submission" date="2020-09" db="EMBL/GenBank/DDBJ databases">
        <title>Complete, closed and curated genome sequences of Photobacterium damselae subsp. piscicida isolates from Australia indicate localised evolution and additional plasmid-borne pathogenicity mechanisms.</title>
        <authorList>
            <person name="Baseggio L."/>
            <person name="Silayeva O."/>
            <person name="Buller N."/>
            <person name="Landos M."/>
            <person name="Engelstaedter J."/>
            <person name="Barnes A.C."/>
        </authorList>
    </citation>
    <scope>NUCLEOTIDE SEQUENCE [LARGE SCALE GENOMIC DNA]</scope>
    <source>
        <strain evidence="15 16">AS-16-0540-1</strain>
    </source>
</reference>
<gene>
    <name evidence="14" type="primary">epsL</name>
    <name evidence="15" type="synonym">gspL</name>
    <name evidence="15" type="ORF">IC627_14690</name>
</gene>
<comment type="similarity">
    <text evidence="2 10">Belongs to the GSP L family.</text>
</comment>
<evidence type="ECO:0000256" key="1">
    <source>
        <dbReference type="ARBA" id="ARBA00004377"/>
    </source>
</evidence>
<dbReference type="GO" id="GO:0009276">
    <property type="term" value="C:Gram-negative-bacterium-type cell wall"/>
    <property type="evidence" value="ECO:0007669"/>
    <property type="project" value="InterPro"/>
</dbReference>
<feature type="domain" description="GspL cytoplasmic actin-ATPase-like" evidence="12">
    <location>
        <begin position="9"/>
        <end position="274"/>
    </location>
</feature>
<reference evidence="14" key="1">
    <citation type="submission" date="2017-07" db="EMBL/GenBank/DDBJ databases">
        <title>P. damselae subsp. piscicida MT1415, type II secretion system gene cluster, complete sequence.</title>
        <authorList>
            <person name="Osorio C.R."/>
        </authorList>
    </citation>
    <scope>NUCLEOTIDE SEQUENCE</scope>
    <source>
        <strain evidence="14">MT1415</strain>
    </source>
</reference>
<dbReference type="CDD" id="cd24017">
    <property type="entry name" value="ASKHA_T2SSL_N"/>
    <property type="match status" value="1"/>
</dbReference>
<keyword evidence="7 10" id="KW-0653">Protein transport</keyword>
<dbReference type="Gene3D" id="3.30.420.370">
    <property type="match status" value="1"/>
</dbReference>
<keyword evidence="3 10" id="KW-0813">Transport</keyword>
<evidence type="ECO:0000256" key="9">
    <source>
        <dbReference type="ARBA" id="ARBA00023136"/>
    </source>
</evidence>
<dbReference type="NCBIfam" id="TIGR01709">
    <property type="entry name" value="typeII_sec_gspL"/>
    <property type="match status" value="1"/>
</dbReference>
<evidence type="ECO:0000256" key="4">
    <source>
        <dbReference type="ARBA" id="ARBA00022475"/>
    </source>
</evidence>
<organism evidence="14">
    <name type="scientific">Photobacterium damsela subsp. piscicida</name>
    <name type="common">Pasteurella piscicida</name>
    <dbReference type="NCBI Taxonomy" id="38294"/>
    <lineage>
        <taxon>Bacteria</taxon>
        <taxon>Pseudomonadati</taxon>
        <taxon>Pseudomonadota</taxon>
        <taxon>Gammaproteobacteria</taxon>
        <taxon>Vibrionales</taxon>
        <taxon>Vibrionaceae</taxon>
        <taxon>Photobacterium</taxon>
    </lineage>
</organism>
<evidence type="ECO:0000259" key="13">
    <source>
        <dbReference type="Pfam" id="PF12693"/>
    </source>
</evidence>
<evidence type="ECO:0000256" key="8">
    <source>
        <dbReference type="ARBA" id="ARBA00022989"/>
    </source>
</evidence>
<evidence type="ECO:0000313" key="14">
    <source>
        <dbReference type="EMBL" id="ATU81712.1"/>
    </source>
</evidence>
<dbReference type="InterPro" id="IPR043129">
    <property type="entry name" value="ATPase_NBD"/>
</dbReference>
<evidence type="ECO:0000313" key="16">
    <source>
        <dbReference type="Proteomes" id="UP000516656"/>
    </source>
</evidence>
<comment type="subcellular location">
    <subcellularLocation>
        <location evidence="1">Cell inner membrane</location>
        <topology evidence="1">Single-pass membrane protein</topology>
    </subcellularLocation>
</comment>
<evidence type="ECO:0000256" key="6">
    <source>
        <dbReference type="ARBA" id="ARBA00022692"/>
    </source>
</evidence>
<sequence>MEESVSEFLTIRLSSQSTSPVQWLVWSPTEREVIASGQLPDSSHLGDLTEYAAQRPVYVVVPTSEMLLTQVTIPAGSSRQLSAVLPYLLEEELAQDVESLHVQLLKRDNDIASVAVVEHRKMAYWLEQLKQHHIEVRKLLPDSLCLPLFNDGYSAAQLEQQWLIRQSETLGINVEISWLDAWLSAQKAPIVLAADEQDESEEDSAAEVEAIAITEAVAAQEEDLSQVIIHYYTPAPKVQLGRWRAETPELVMQLLAQGAESSKLNLLSGVYKPQAAWRKHLLPWRKVAIAAGLVLTALVAEHVIAVNQMENQAQAYRTESERIFRQVLPQFKRIPSQSYLRNQMKRAVASMGGEQQQGLLTWLLELQPMLKQVPQMQFTNFKYDQKRGELRIQANSTDFQHFEKLRTLLAKDFTVEQGQLSKEDGRVNGAFVLRRHG</sequence>
<dbReference type="EMBL" id="MF537591">
    <property type="protein sequence ID" value="ATU81712.1"/>
    <property type="molecule type" value="Genomic_DNA"/>
</dbReference>
<protein>
    <recommendedName>
        <fullName evidence="10">Type II secretion system protein L</fullName>
        <shortName evidence="10">T2SS protein L</shortName>
    </recommendedName>
</protein>
<keyword evidence="9" id="KW-0472">Membrane</keyword>
<dbReference type="GO" id="GO:0015628">
    <property type="term" value="P:protein secretion by the type II secretion system"/>
    <property type="evidence" value="ECO:0007669"/>
    <property type="project" value="InterPro"/>
</dbReference>
<evidence type="ECO:0000259" key="12">
    <source>
        <dbReference type="Pfam" id="PF05134"/>
    </source>
</evidence>
<keyword evidence="5" id="KW-0997">Cell inner membrane</keyword>
<keyword evidence="11" id="KW-0175">Coiled coil</keyword>
<dbReference type="Proteomes" id="UP000516656">
    <property type="component" value="Chromosome 1"/>
</dbReference>
<name>A0A1Q9H045_PHODP</name>
<dbReference type="Pfam" id="PF12693">
    <property type="entry name" value="GspL_C"/>
    <property type="match status" value="1"/>
</dbReference>
<dbReference type="Gene3D" id="3.30.420.380">
    <property type="match status" value="1"/>
</dbReference>
<evidence type="ECO:0000256" key="3">
    <source>
        <dbReference type="ARBA" id="ARBA00022448"/>
    </source>
</evidence>
<dbReference type="GO" id="GO:0005886">
    <property type="term" value="C:plasma membrane"/>
    <property type="evidence" value="ECO:0007669"/>
    <property type="project" value="UniProtKB-SubCell"/>
</dbReference>
<evidence type="ECO:0000256" key="2">
    <source>
        <dbReference type="ARBA" id="ARBA00005318"/>
    </source>
</evidence>
<dbReference type="Gene3D" id="3.30.1360.100">
    <property type="entry name" value="General secretion pathway protein M, EpsM"/>
    <property type="match status" value="1"/>
</dbReference>
<keyword evidence="4" id="KW-1003">Cell membrane</keyword>
<evidence type="ECO:0000256" key="11">
    <source>
        <dbReference type="SAM" id="Coils"/>
    </source>
</evidence>
<dbReference type="Pfam" id="PF05134">
    <property type="entry name" value="T2SSL"/>
    <property type="match status" value="1"/>
</dbReference>
<evidence type="ECO:0000313" key="15">
    <source>
        <dbReference type="EMBL" id="QOD56396.1"/>
    </source>
</evidence>
<dbReference type="InterPro" id="IPR007812">
    <property type="entry name" value="T2SS_protein-GspL"/>
</dbReference>
<keyword evidence="8" id="KW-1133">Transmembrane helix</keyword>
<dbReference type="PIRSF" id="PIRSF015761">
    <property type="entry name" value="Protein_L"/>
    <property type="match status" value="1"/>
</dbReference>